<keyword evidence="2" id="KW-1185">Reference proteome</keyword>
<reference evidence="2" key="1">
    <citation type="journal article" date="2019" name="Int. J. Syst. Evol. Microbiol.">
        <title>The Global Catalogue of Microorganisms (GCM) 10K type strain sequencing project: providing services to taxonomists for standard genome sequencing and annotation.</title>
        <authorList>
            <consortium name="The Broad Institute Genomics Platform"/>
            <consortium name="The Broad Institute Genome Sequencing Center for Infectious Disease"/>
            <person name="Wu L."/>
            <person name="Ma J."/>
        </authorList>
    </citation>
    <scope>NUCLEOTIDE SEQUENCE [LARGE SCALE GENOMIC DNA]</scope>
    <source>
        <strain evidence="2">CCUG 55491</strain>
    </source>
</reference>
<dbReference type="EMBL" id="JBHTIH010000014">
    <property type="protein sequence ID" value="MFD0740537.1"/>
    <property type="molecule type" value="Genomic_DNA"/>
</dbReference>
<sequence>FLLRNEFWRDGEQLAARVTSAGGWLDLALRKLTTPPEALSAALRSLPVTEDFQALASSIKPAS</sequence>
<organism evidence="1 2">
    <name type="scientific">Lysobacter koreensis</name>
    <dbReference type="NCBI Taxonomy" id="266122"/>
    <lineage>
        <taxon>Bacteria</taxon>
        <taxon>Pseudomonadati</taxon>
        <taxon>Pseudomonadota</taxon>
        <taxon>Gammaproteobacteria</taxon>
        <taxon>Lysobacterales</taxon>
        <taxon>Lysobacteraceae</taxon>
        <taxon>Lysobacter</taxon>
    </lineage>
</organism>
<evidence type="ECO:0000313" key="2">
    <source>
        <dbReference type="Proteomes" id="UP001597090"/>
    </source>
</evidence>
<accession>A0ABW2YVN2</accession>
<protein>
    <submittedName>
        <fullName evidence="1">Thioesterase</fullName>
    </submittedName>
</protein>
<name>A0ABW2YVN2_9GAMM</name>
<evidence type="ECO:0000313" key="1">
    <source>
        <dbReference type="EMBL" id="MFD0740537.1"/>
    </source>
</evidence>
<comment type="caution">
    <text evidence="1">The sequence shown here is derived from an EMBL/GenBank/DDBJ whole genome shotgun (WGS) entry which is preliminary data.</text>
</comment>
<proteinExistence type="predicted"/>
<dbReference type="Proteomes" id="UP001597090">
    <property type="component" value="Unassembled WGS sequence"/>
</dbReference>
<feature type="non-terminal residue" evidence="1">
    <location>
        <position position="1"/>
    </location>
</feature>
<gene>
    <name evidence="1" type="ORF">ACFQZQ_14735</name>
</gene>